<organism evidence="1 2">
    <name type="scientific">Lipomyces kononenkoae</name>
    <name type="common">Yeast</name>
    <dbReference type="NCBI Taxonomy" id="34357"/>
    <lineage>
        <taxon>Eukaryota</taxon>
        <taxon>Fungi</taxon>
        <taxon>Dikarya</taxon>
        <taxon>Ascomycota</taxon>
        <taxon>Saccharomycotina</taxon>
        <taxon>Lipomycetes</taxon>
        <taxon>Lipomycetales</taxon>
        <taxon>Lipomycetaceae</taxon>
        <taxon>Lipomyces</taxon>
    </lineage>
</organism>
<dbReference type="EMBL" id="MU971349">
    <property type="protein sequence ID" value="KAK9239069.1"/>
    <property type="molecule type" value="Genomic_DNA"/>
</dbReference>
<evidence type="ECO:0000313" key="1">
    <source>
        <dbReference type="EMBL" id="KAK9239069.1"/>
    </source>
</evidence>
<protein>
    <submittedName>
        <fullName evidence="1">Uncharacterized protein</fullName>
    </submittedName>
</protein>
<proteinExistence type="predicted"/>
<accession>A0ACC3T6K1</accession>
<sequence>MAVDDKTSASDADVDAGSTKHAAAVQALPLQSDNSSTSMSSTISTLTTLTSPDISSQDSPDIHSKASASAVTSPILAANEGVAASTVALRTKRNWSRAQAPTSDASKPSDENLPCKPGDVLSSGSSSPPSSNVPKSPTQVPTPKSPQKLDLDTSQLAIDNLREAVNVAQVSSYQNMEKKSPSGKKQIETSNDPSPFKLHDATNHFSEPTQSAVIAPSLSPTAAAPVSAANSMPAPNAPIAGFSSVPTEFISSYDDLEIPTPKLYDIALQLNADPGIDEYWHNLTKILETFYMAKRVSLIVPNDLTDIANTPWGLKGVWTSKSLPWALSRLQHHRGSQVAECIEREADSKKQDTVMQDEDDDDSNWEDMFDESENYERPDKMSAPDSEEDTEGNFSSILVEPTSLPTRRIRRQKSDETTSDTAGEISDNEELPFLSRRQTDVTHGIAKVYSALRPLESDIDPLIDSLGVSRVLQRGKVVLLQREYRNFQDNIAEPTKTNSKQVAVDNHNPRHPAPQSLTSPSSVPSTTVDGQLPHERPPLSHRNAFAERKDRLTVKVKPKLRDPFDDVSASLHLQSTSADLPYEDYEQALLSPWSHSPAPSPAVSKDNQENPFFVSAASQADDAFASPDETASSFSLADTHAPVRAIGLESSYSVIHIPLIHPSISRSVRPQGSRRRHIVPIAIISILSDIIPYPMNLVKSLTAFAPHMASSYSLAEAHSTLRYQIEMTKKTNALHYREGRRYHNHKHHYRTSRKSSVVHGAVGSGSYFNNLNQLSDSAGSSATSTPTWETAGGTLYEAVGASNTVPSPTIPSSSVTSTSGAYFSANTSTKASPAVTPEEPSSDSPSQLSSQYRFRRPGRPNHGSGSFRSTSPPPKSPISSFSSSTSPVPTPYAAPSAAQEPQRLSRRKSDGLSQMLPPSPRLLRTIIDSIPVHLYIAEPHTGAITWVSARALAYCGLTPEEYCRQPQVRRFHPDDQLIFERAWRNSLKQGDSLSLQLRIRRFDGAYRYFVVRAVPLRDSKGSIVHWFGTNMDIHDQRMAELDSYKQSEKLASERKYRTLAESSPLIVFTASERGGLTYANNQWLQYSGQTIEEVKKFGFLSNVHPDDREKCALPNASKESQFSTEIRLRNVSGQYRWHLVRCVCAGAAGPRLSPSSTTRGSNTETGADFFGISGPIPTNDDDETADLAWFGTCTDINEHKLVEEKLQEAKDAAQRMMESKARFLSNMSHEIRTPLIGISGMVNFLMDTTLTAEQLDYCHTISSSSEALLSVINDILDLSKAEAGKMRLNKEWFHIRWLIEDANELLSTLAISKNLELNYIVEDDVPSLVKGDRIRIRQVLLNIIGNAIKFTSRGEIFTRCSVQKRNQTSITLYFECHDTGAGFTKEDEVLMFKPFSQIDGTMTRKHGGSGLGLVISRQLIELHGGTITCRGEKGKGSTFYFSAEFGLPTDEDRQISSPRPRSGSHRSSSSSVFADCTVHHVGSVDKHSSPALRPTLQVSQTGSVSTPLALPSPINEYPLSSVNLLTPVLLSPGSIAPNVSAAAAERQRNIQFKVTDPRNMRFRIPSDPHKREVQGELSPEALTLSPVESTTSAEETTSEKSRVFAAIVCEYPFTTEAIIHHIRVALPSDTILETSHVTNYDAACDLISVLGSRPPGSGGHQPFTHVVINVSDYTEIVSLSAKVFRNTEVYGNTKVVAITTPMQKTAILQNMRADASGVLSTIPEKSNAADVTPMIDKDNARPQVLGDTTRNSTLVDYKILAIEYATRFFCVSKPLKVSRMAAVFNPSRLSGSGGPSSLQSSLEEKSNSKDPSSGGSRRKTTSRKSIFRELQAAVGGKGYHVLLVEDNPVNQKVLHQFLVRGGLNVDSVADGEECVQKVYSAGLGYYDLIICDLHMPRKDGFHTCAELRRWEDENEVVDRVPIVALSANVMSDVAEKCMIVGFTRYVSKPIDFIVFKDVVVELLQENQASASGEELSA</sequence>
<evidence type="ECO:0000313" key="2">
    <source>
        <dbReference type="Proteomes" id="UP001433508"/>
    </source>
</evidence>
<dbReference type="Proteomes" id="UP001433508">
    <property type="component" value="Unassembled WGS sequence"/>
</dbReference>
<gene>
    <name evidence="1" type="ORF">V1525DRAFT_61673</name>
</gene>
<keyword evidence="2" id="KW-1185">Reference proteome</keyword>
<name>A0ACC3T6K1_LIPKO</name>
<comment type="caution">
    <text evidence="1">The sequence shown here is derived from an EMBL/GenBank/DDBJ whole genome shotgun (WGS) entry which is preliminary data.</text>
</comment>
<reference evidence="2" key="1">
    <citation type="journal article" date="2024" name="Front. Bioeng. Biotechnol.">
        <title>Genome-scale model development and genomic sequencing of the oleaginous clade Lipomyces.</title>
        <authorList>
            <person name="Czajka J.J."/>
            <person name="Han Y."/>
            <person name="Kim J."/>
            <person name="Mondo S.J."/>
            <person name="Hofstad B.A."/>
            <person name="Robles A."/>
            <person name="Haridas S."/>
            <person name="Riley R."/>
            <person name="LaButti K."/>
            <person name="Pangilinan J."/>
            <person name="Andreopoulos W."/>
            <person name="Lipzen A."/>
            <person name="Yan J."/>
            <person name="Wang M."/>
            <person name="Ng V."/>
            <person name="Grigoriev I.V."/>
            <person name="Spatafora J.W."/>
            <person name="Magnuson J.K."/>
            <person name="Baker S.E."/>
            <person name="Pomraning K.R."/>
        </authorList>
    </citation>
    <scope>NUCLEOTIDE SEQUENCE [LARGE SCALE GENOMIC DNA]</scope>
    <source>
        <strain evidence="2">CBS 7786</strain>
    </source>
</reference>